<dbReference type="Gene3D" id="4.10.240.10">
    <property type="entry name" value="Zn(2)-C6 fungal-type DNA-binding domain"/>
    <property type="match status" value="1"/>
</dbReference>
<dbReference type="PROSITE" id="PS00463">
    <property type="entry name" value="ZN2_CY6_FUNGAL_1"/>
    <property type="match status" value="1"/>
</dbReference>
<gene>
    <name evidence="7" type="ORF">LY89DRAFT_693830</name>
</gene>
<reference evidence="7 8" key="1">
    <citation type="submission" date="2015-10" db="EMBL/GenBank/DDBJ databases">
        <title>Full genome of DAOMC 229536 Phialocephala scopiformis, a fungal endophyte of spruce producing the potent anti-insectan compound rugulosin.</title>
        <authorList>
            <consortium name="DOE Joint Genome Institute"/>
            <person name="Walker A.K."/>
            <person name="Frasz S.L."/>
            <person name="Seifert K.A."/>
            <person name="Miller J.D."/>
            <person name="Mondo S.J."/>
            <person name="Labutti K."/>
            <person name="Lipzen A."/>
            <person name="Dockter R."/>
            <person name="Kennedy M."/>
            <person name="Grigoriev I.V."/>
            <person name="Spatafora J.W."/>
        </authorList>
    </citation>
    <scope>NUCLEOTIDE SEQUENCE [LARGE SCALE GENOMIC DNA]</scope>
    <source>
        <strain evidence="7 8">CBS 120377</strain>
    </source>
</reference>
<evidence type="ECO:0000256" key="4">
    <source>
        <dbReference type="ARBA" id="ARBA00023163"/>
    </source>
</evidence>
<dbReference type="Proteomes" id="UP000070700">
    <property type="component" value="Unassembled WGS sequence"/>
</dbReference>
<dbReference type="GO" id="GO:0008270">
    <property type="term" value="F:zinc ion binding"/>
    <property type="evidence" value="ECO:0007669"/>
    <property type="project" value="InterPro"/>
</dbReference>
<keyword evidence="5" id="KW-0539">Nucleus</keyword>
<dbReference type="EMBL" id="KQ947406">
    <property type="protein sequence ID" value="KUJ22450.1"/>
    <property type="molecule type" value="Genomic_DNA"/>
</dbReference>
<dbReference type="RefSeq" id="XP_018076805.1">
    <property type="nucleotide sequence ID" value="XM_018216662.1"/>
</dbReference>
<dbReference type="InterPro" id="IPR036864">
    <property type="entry name" value="Zn2-C6_fun-type_DNA-bd_sf"/>
</dbReference>
<protein>
    <recommendedName>
        <fullName evidence="6">Zn(2)-C6 fungal-type domain-containing protein</fullName>
    </recommendedName>
</protein>
<dbReference type="PANTHER" id="PTHR47660">
    <property type="entry name" value="TRANSCRIPTION FACTOR WITH C2H2 AND ZN(2)-CYS(6) DNA BINDING DOMAIN (EUROFUNG)-RELATED-RELATED"/>
    <property type="match status" value="1"/>
</dbReference>
<keyword evidence="2" id="KW-0862">Zinc</keyword>
<dbReference type="InParanoid" id="A0A194XQB3"/>
<dbReference type="CDD" id="cd00067">
    <property type="entry name" value="GAL4"/>
    <property type="match status" value="1"/>
</dbReference>
<proteinExistence type="predicted"/>
<dbReference type="AlphaFoldDB" id="A0A194XQB3"/>
<dbReference type="InterPro" id="IPR001138">
    <property type="entry name" value="Zn2Cys6_DnaBD"/>
</dbReference>
<evidence type="ECO:0000313" key="8">
    <source>
        <dbReference type="Proteomes" id="UP000070700"/>
    </source>
</evidence>
<evidence type="ECO:0000259" key="6">
    <source>
        <dbReference type="PROSITE" id="PS50048"/>
    </source>
</evidence>
<evidence type="ECO:0000313" key="7">
    <source>
        <dbReference type="EMBL" id="KUJ22450.1"/>
    </source>
</evidence>
<keyword evidence="8" id="KW-1185">Reference proteome</keyword>
<evidence type="ECO:0000256" key="1">
    <source>
        <dbReference type="ARBA" id="ARBA00022723"/>
    </source>
</evidence>
<keyword evidence="3" id="KW-0805">Transcription regulation</keyword>
<evidence type="ECO:0000256" key="2">
    <source>
        <dbReference type="ARBA" id="ARBA00022833"/>
    </source>
</evidence>
<dbReference type="KEGG" id="psco:LY89DRAFT_693830"/>
<feature type="domain" description="Zn(2)-C6 fungal-type" evidence="6">
    <location>
        <begin position="37"/>
        <end position="66"/>
    </location>
</feature>
<dbReference type="SMART" id="SM00066">
    <property type="entry name" value="GAL4"/>
    <property type="match status" value="1"/>
</dbReference>
<name>A0A194XQB3_MOLSC</name>
<evidence type="ECO:0000256" key="3">
    <source>
        <dbReference type="ARBA" id="ARBA00023015"/>
    </source>
</evidence>
<keyword evidence="1" id="KW-0479">Metal-binding</keyword>
<dbReference type="STRING" id="149040.A0A194XQB3"/>
<dbReference type="GeneID" id="28826388"/>
<dbReference type="OrthoDB" id="2441642at2759"/>
<organism evidence="7 8">
    <name type="scientific">Mollisia scopiformis</name>
    <name type="common">Conifer needle endophyte fungus</name>
    <name type="synonym">Phialocephala scopiformis</name>
    <dbReference type="NCBI Taxonomy" id="149040"/>
    <lineage>
        <taxon>Eukaryota</taxon>
        <taxon>Fungi</taxon>
        <taxon>Dikarya</taxon>
        <taxon>Ascomycota</taxon>
        <taxon>Pezizomycotina</taxon>
        <taxon>Leotiomycetes</taxon>
        <taxon>Helotiales</taxon>
        <taxon>Mollisiaceae</taxon>
        <taxon>Mollisia</taxon>
    </lineage>
</organism>
<evidence type="ECO:0000256" key="5">
    <source>
        <dbReference type="ARBA" id="ARBA00023242"/>
    </source>
</evidence>
<dbReference type="Pfam" id="PF00172">
    <property type="entry name" value="Zn_clus"/>
    <property type="match status" value="1"/>
</dbReference>
<accession>A0A194XQB3</accession>
<dbReference type="PROSITE" id="PS50048">
    <property type="entry name" value="ZN2_CY6_FUNGAL_2"/>
    <property type="match status" value="1"/>
</dbReference>
<sequence length="460" mass="52821">MRLCGICHKPFLKETSYNRHISYCRRTQTRPRTRVRSCRACSLAKTKCNFHSPCLRCTKRDLDCVYDTKVSASTSTAQVDGEDQAQIDTSDFPPTSLPGCDFNLNHMFTPGGAIDTDESQLRVDMDWNTLGLTAADLELPKDSLPELPWSTWTHRDEYALILSGHSDPSERPYSEYLSPVPTSDPVLQFTANMLIQMLRAFPQMMLRRETLPAFIHGHWYRPSGTTGLALPEPLVNCMGLAQVFAAHNPESKPFLWRTVKTEQRSFIEKQDKRQFSRDGLLAAVQAQIIYIIMKVTDNSKFEQDLNLEMIITFQALCESFRELCNEPFCQDERMYPSFSWEDWVFAESRRRTVLVWFLIAQTVRIKIGVPCDAFEDFRNLPLCSSKSLWEARTRLAWQSEYEVYKNMQRTELESFGDLIDAYKERDVGANQLRLDAWIARADNLGVLLSLGAVIASRKEG</sequence>
<dbReference type="PANTHER" id="PTHR47660:SF3">
    <property type="entry name" value="FINGER DOMAIN PROTEIN, PUTATIVE (AFU_ORTHOLOGUE AFUA_4G03310)-RELATED"/>
    <property type="match status" value="1"/>
</dbReference>
<dbReference type="SUPFAM" id="SSF57701">
    <property type="entry name" value="Zn2/Cys6 DNA-binding domain"/>
    <property type="match status" value="1"/>
</dbReference>
<dbReference type="GO" id="GO:0000981">
    <property type="term" value="F:DNA-binding transcription factor activity, RNA polymerase II-specific"/>
    <property type="evidence" value="ECO:0007669"/>
    <property type="project" value="InterPro"/>
</dbReference>
<keyword evidence="4" id="KW-0804">Transcription</keyword>